<dbReference type="AlphaFoldDB" id="A0A8T0V194"/>
<accession>A0A8T0V194</accession>
<gene>
    <name evidence="2" type="ORF">PVAP13_3KG527600</name>
</gene>
<evidence type="ECO:0000313" key="3">
    <source>
        <dbReference type="Proteomes" id="UP000823388"/>
    </source>
</evidence>
<feature type="region of interest" description="Disordered" evidence="1">
    <location>
        <begin position="51"/>
        <end position="118"/>
    </location>
</feature>
<dbReference type="Proteomes" id="UP000823388">
    <property type="component" value="Chromosome 3K"/>
</dbReference>
<comment type="caution">
    <text evidence="2">The sequence shown here is derived from an EMBL/GenBank/DDBJ whole genome shotgun (WGS) entry which is preliminary data.</text>
</comment>
<evidence type="ECO:0000313" key="2">
    <source>
        <dbReference type="EMBL" id="KAG2630441.1"/>
    </source>
</evidence>
<sequence>MRLWFKGSSFSSTGAAGPGSEGASRAPADRHADAVHLLLALTSGEAREAGELAVHHQVAGRRRARHPSSGFSLEESSTEGRATRTPSTARPPSKAPQGKGRSILKRSRPPCLHHVDTE</sequence>
<protein>
    <submittedName>
        <fullName evidence="2">Uncharacterized protein</fullName>
    </submittedName>
</protein>
<feature type="region of interest" description="Disordered" evidence="1">
    <location>
        <begin position="1"/>
        <end position="29"/>
    </location>
</feature>
<name>A0A8T0V194_PANVG</name>
<evidence type="ECO:0000256" key="1">
    <source>
        <dbReference type="SAM" id="MobiDB-lite"/>
    </source>
</evidence>
<dbReference type="EMBL" id="CM029041">
    <property type="protein sequence ID" value="KAG2630441.1"/>
    <property type="molecule type" value="Genomic_DNA"/>
</dbReference>
<proteinExistence type="predicted"/>
<keyword evidence="3" id="KW-1185">Reference proteome</keyword>
<reference evidence="2" key="1">
    <citation type="submission" date="2020-05" db="EMBL/GenBank/DDBJ databases">
        <title>WGS assembly of Panicum virgatum.</title>
        <authorList>
            <person name="Lovell J.T."/>
            <person name="Jenkins J."/>
            <person name="Shu S."/>
            <person name="Juenger T.E."/>
            <person name="Schmutz J."/>
        </authorList>
    </citation>
    <scope>NUCLEOTIDE SEQUENCE</scope>
    <source>
        <strain evidence="2">AP13</strain>
    </source>
</reference>
<organism evidence="2 3">
    <name type="scientific">Panicum virgatum</name>
    <name type="common">Blackwell switchgrass</name>
    <dbReference type="NCBI Taxonomy" id="38727"/>
    <lineage>
        <taxon>Eukaryota</taxon>
        <taxon>Viridiplantae</taxon>
        <taxon>Streptophyta</taxon>
        <taxon>Embryophyta</taxon>
        <taxon>Tracheophyta</taxon>
        <taxon>Spermatophyta</taxon>
        <taxon>Magnoliopsida</taxon>
        <taxon>Liliopsida</taxon>
        <taxon>Poales</taxon>
        <taxon>Poaceae</taxon>
        <taxon>PACMAD clade</taxon>
        <taxon>Panicoideae</taxon>
        <taxon>Panicodae</taxon>
        <taxon>Paniceae</taxon>
        <taxon>Panicinae</taxon>
        <taxon>Panicum</taxon>
        <taxon>Panicum sect. Hiantes</taxon>
    </lineage>
</organism>